<sequence>MPIHKDLNHNFFKEWTPEMAYVLGFFAADGTMIKNNRGAHFIEFHITDRIVLSRIRDVLGSNHKISLRPKKKSTHRLGYRLQIGSKKMYADLSVLGFTPNKSKSVTFPAVPVSLVGDFVRGYFDGDGCVYFKLHKVGDRKKPRWIFTTRFTSGCKQFLVDLLSVLRSMKLQKGFITSKNGSYDLVFSHKDSVALCYLMYNNVSRNLFLPRKFRRFRKALRILFGKKVKMRL</sequence>
<evidence type="ECO:0000259" key="1">
    <source>
        <dbReference type="PROSITE" id="PS50819"/>
    </source>
</evidence>
<comment type="caution">
    <text evidence="2">The sequence shown here is derived from an EMBL/GenBank/DDBJ whole genome shotgun (WGS) entry which is preliminary data.</text>
</comment>
<accession>A0A1G2MFD4</accession>
<dbReference type="SUPFAM" id="SSF55608">
    <property type="entry name" value="Homing endonucleases"/>
    <property type="match status" value="2"/>
</dbReference>
<gene>
    <name evidence="2" type="ORF">A2W52_02200</name>
</gene>
<dbReference type="GO" id="GO:0004519">
    <property type="term" value="F:endonuclease activity"/>
    <property type="evidence" value="ECO:0007669"/>
    <property type="project" value="InterPro"/>
</dbReference>
<protein>
    <recommendedName>
        <fullName evidence="1">DOD-type homing endonuclease domain-containing protein</fullName>
    </recommendedName>
</protein>
<reference evidence="2 3" key="1">
    <citation type="journal article" date="2016" name="Nat. Commun.">
        <title>Thousands of microbial genomes shed light on interconnected biogeochemical processes in an aquifer system.</title>
        <authorList>
            <person name="Anantharaman K."/>
            <person name="Brown C.T."/>
            <person name="Hug L.A."/>
            <person name="Sharon I."/>
            <person name="Castelle C.J."/>
            <person name="Probst A.J."/>
            <person name="Thomas B.C."/>
            <person name="Singh A."/>
            <person name="Wilkins M.J."/>
            <person name="Karaoz U."/>
            <person name="Brodie E.L."/>
            <person name="Williams K.H."/>
            <person name="Hubbard S.S."/>
            <person name="Banfield J.F."/>
        </authorList>
    </citation>
    <scope>NUCLEOTIDE SEQUENCE [LARGE SCALE GENOMIC DNA]</scope>
</reference>
<evidence type="ECO:0000313" key="2">
    <source>
        <dbReference type="EMBL" id="OHA21751.1"/>
    </source>
</evidence>
<dbReference type="EMBL" id="MHRJ01000040">
    <property type="protein sequence ID" value="OHA21751.1"/>
    <property type="molecule type" value="Genomic_DNA"/>
</dbReference>
<organism evidence="2 3">
    <name type="scientific">Candidatus Taylorbacteria bacterium RIFCSPHIGHO2_02_49_25</name>
    <dbReference type="NCBI Taxonomy" id="1802305"/>
    <lineage>
        <taxon>Bacteria</taxon>
        <taxon>Candidatus Tayloriibacteriota</taxon>
    </lineage>
</organism>
<dbReference type="AlphaFoldDB" id="A0A1G2MFD4"/>
<dbReference type="InterPro" id="IPR027434">
    <property type="entry name" value="Homing_endonucl"/>
</dbReference>
<dbReference type="PROSITE" id="PS50819">
    <property type="entry name" value="INTEIN_ENDONUCLEASE"/>
    <property type="match status" value="1"/>
</dbReference>
<dbReference type="InterPro" id="IPR004042">
    <property type="entry name" value="Intein_endonuc_central"/>
</dbReference>
<dbReference type="Pfam" id="PF14528">
    <property type="entry name" value="LAGLIDADG_3"/>
    <property type="match status" value="1"/>
</dbReference>
<proteinExistence type="predicted"/>
<dbReference type="InterPro" id="IPR004860">
    <property type="entry name" value="LAGLIDADG_dom"/>
</dbReference>
<dbReference type="Gene3D" id="3.10.28.10">
    <property type="entry name" value="Homing endonucleases"/>
    <property type="match status" value="1"/>
</dbReference>
<name>A0A1G2MFD4_9BACT</name>
<evidence type="ECO:0000313" key="3">
    <source>
        <dbReference type="Proteomes" id="UP000176493"/>
    </source>
</evidence>
<feature type="domain" description="DOD-type homing endonuclease" evidence="1">
    <location>
        <begin position="22"/>
        <end position="170"/>
    </location>
</feature>
<dbReference type="Proteomes" id="UP000176493">
    <property type="component" value="Unassembled WGS sequence"/>
</dbReference>